<proteinExistence type="predicted"/>
<evidence type="ECO:0000313" key="1">
    <source>
        <dbReference type="EMBL" id="TFK38149.1"/>
    </source>
</evidence>
<name>A0A5C3LY28_9AGAR</name>
<protein>
    <submittedName>
        <fullName evidence="1">Uncharacterized protein</fullName>
    </submittedName>
</protein>
<gene>
    <name evidence="1" type="ORF">BDQ12DRAFT_684045</name>
</gene>
<sequence>MVATSHYAMPGQQVVGLLLTYPQLQQLASNIKGELIKEHMAFPALYDEMHKHNCELYPVNYPNKKHSRILMGLYNIDAKYKLNMEKREQWRIVVTAREWLMKHGVPDADKCKFVSILNP</sequence>
<dbReference type="OrthoDB" id="3126523at2759"/>
<reference evidence="1 2" key="1">
    <citation type="journal article" date="2019" name="Nat. Ecol. Evol.">
        <title>Megaphylogeny resolves global patterns of mushroom evolution.</title>
        <authorList>
            <person name="Varga T."/>
            <person name="Krizsan K."/>
            <person name="Foldi C."/>
            <person name="Dima B."/>
            <person name="Sanchez-Garcia M."/>
            <person name="Sanchez-Ramirez S."/>
            <person name="Szollosi G.J."/>
            <person name="Szarkandi J.G."/>
            <person name="Papp V."/>
            <person name="Albert L."/>
            <person name="Andreopoulos W."/>
            <person name="Angelini C."/>
            <person name="Antonin V."/>
            <person name="Barry K.W."/>
            <person name="Bougher N.L."/>
            <person name="Buchanan P."/>
            <person name="Buyck B."/>
            <person name="Bense V."/>
            <person name="Catcheside P."/>
            <person name="Chovatia M."/>
            <person name="Cooper J."/>
            <person name="Damon W."/>
            <person name="Desjardin D."/>
            <person name="Finy P."/>
            <person name="Geml J."/>
            <person name="Haridas S."/>
            <person name="Hughes K."/>
            <person name="Justo A."/>
            <person name="Karasinski D."/>
            <person name="Kautmanova I."/>
            <person name="Kiss B."/>
            <person name="Kocsube S."/>
            <person name="Kotiranta H."/>
            <person name="LaButti K.M."/>
            <person name="Lechner B.E."/>
            <person name="Liimatainen K."/>
            <person name="Lipzen A."/>
            <person name="Lukacs Z."/>
            <person name="Mihaltcheva S."/>
            <person name="Morgado L.N."/>
            <person name="Niskanen T."/>
            <person name="Noordeloos M.E."/>
            <person name="Ohm R.A."/>
            <person name="Ortiz-Santana B."/>
            <person name="Ovrebo C."/>
            <person name="Racz N."/>
            <person name="Riley R."/>
            <person name="Savchenko A."/>
            <person name="Shiryaev A."/>
            <person name="Soop K."/>
            <person name="Spirin V."/>
            <person name="Szebenyi C."/>
            <person name="Tomsovsky M."/>
            <person name="Tulloss R.E."/>
            <person name="Uehling J."/>
            <person name="Grigoriev I.V."/>
            <person name="Vagvolgyi C."/>
            <person name="Papp T."/>
            <person name="Martin F.M."/>
            <person name="Miettinen O."/>
            <person name="Hibbett D.S."/>
            <person name="Nagy L.G."/>
        </authorList>
    </citation>
    <scope>NUCLEOTIDE SEQUENCE [LARGE SCALE GENOMIC DNA]</scope>
    <source>
        <strain evidence="1 2">CBS 166.37</strain>
    </source>
</reference>
<organism evidence="1 2">
    <name type="scientific">Crucibulum laeve</name>
    <dbReference type="NCBI Taxonomy" id="68775"/>
    <lineage>
        <taxon>Eukaryota</taxon>
        <taxon>Fungi</taxon>
        <taxon>Dikarya</taxon>
        <taxon>Basidiomycota</taxon>
        <taxon>Agaricomycotina</taxon>
        <taxon>Agaricomycetes</taxon>
        <taxon>Agaricomycetidae</taxon>
        <taxon>Agaricales</taxon>
        <taxon>Agaricineae</taxon>
        <taxon>Nidulariaceae</taxon>
        <taxon>Crucibulum</taxon>
    </lineage>
</organism>
<dbReference type="AlphaFoldDB" id="A0A5C3LY28"/>
<keyword evidence="2" id="KW-1185">Reference proteome</keyword>
<accession>A0A5C3LY28</accession>
<evidence type="ECO:0000313" key="2">
    <source>
        <dbReference type="Proteomes" id="UP000308652"/>
    </source>
</evidence>
<dbReference type="Proteomes" id="UP000308652">
    <property type="component" value="Unassembled WGS sequence"/>
</dbReference>
<dbReference type="EMBL" id="ML213604">
    <property type="protein sequence ID" value="TFK38149.1"/>
    <property type="molecule type" value="Genomic_DNA"/>
</dbReference>